<keyword evidence="5" id="KW-0812">Transmembrane</keyword>
<keyword evidence="3" id="KW-0813">Transport</keyword>
<dbReference type="Gene3D" id="3.40.190.10">
    <property type="entry name" value="Periplasmic binding protein-like II"/>
    <property type="match status" value="1"/>
</dbReference>
<evidence type="ECO:0000313" key="7">
    <source>
        <dbReference type="EMBL" id="PIO41606.1"/>
    </source>
</evidence>
<dbReference type="InterPro" id="IPR000914">
    <property type="entry name" value="SBP_5_dom"/>
</dbReference>
<dbReference type="GO" id="GO:0043190">
    <property type="term" value="C:ATP-binding cassette (ABC) transporter complex"/>
    <property type="evidence" value="ECO:0007669"/>
    <property type="project" value="InterPro"/>
</dbReference>
<dbReference type="AlphaFoldDB" id="A0A2N9VQ38"/>
<evidence type="ECO:0000256" key="3">
    <source>
        <dbReference type="ARBA" id="ARBA00022448"/>
    </source>
</evidence>
<keyword evidence="8" id="KW-1185">Reference proteome</keyword>
<organism evidence="7 8">
    <name type="scientific">Phyllobacterium zundukense</name>
    <dbReference type="NCBI Taxonomy" id="1867719"/>
    <lineage>
        <taxon>Bacteria</taxon>
        <taxon>Pseudomonadati</taxon>
        <taxon>Pseudomonadota</taxon>
        <taxon>Alphaproteobacteria</taxon>
        <taxon>Hyphomicrobiales</taxon>
        <taxon>Phyllobacteriaceae</taxon>
        <taxon>Phyllobacterium</taxon>
    </lineage>
</organism>
<dbReference type="EMBL" id="MZMT01000059">
    <property type="protein sequence ID" value="PIO41606.1"/>
    <property type="molecule type" value="Genomic_DNA"/>
</dbReference>
<dbReference type="Proteomes" id="UP000232163">
    <property type="component" value="Unassembled WGS sequence"/>
</dbReference>
<keyword evidence="5" id="KW-1133">Transmembrane helix</keyword>
<evidence type="ECO:0000256" key="1">
    <source>
        <dbReference type="ARBA" id="ARBA00004418"/>
    </source>
</evidence>
<dbReference type="SUPFAM" id="SSF53850">
    <property type="entry name" value="Periplasmic binding protein-like II"/>
    <property type="match status" value="1"/>
</dbReference>
<dbReference type="PIRSF" id="PIRSF002741">
    <property type="entry name" value="MppA"/>
    <property type="match status" value="1"/>
</dbReference>
<protein>
    <submittedName>
        <fullName evidence="7">Peptide ABC transporter substrate-binding protein</fullName>
    </submittedName>
</protein>
<dbReference type="Gene3D" id="3.90.76.10">
    <property type="entry name" value="Dipeptide-binding Protein, Domain 1"/>
    <property type="match status" value="1"/>
</dbReference>
<dbReference type="Gene3D" id="3.10.105.10">
    <property type="entry name" value="Dipeptide-binding Protein, Domain 3"/>
    <property type="match status" value="1"/>
</dbReference>
<evidence type="ECO:0000313" key="8">
    <source>
        <dbReference type="Proteomes" id="UP000232163"/>
    </source>
</evidence>
<comment type="caution">
    <text evidence="7">The sequence shown here is derived from an EMBL/GenBank/DDBJ whole genome shotgun (WGS) entry which is preliminary data.</text>
</comment>
<name>A0A2N9VQ38_9HYPH</name>
<dbReference type="GO" id="GO:0030288">
    <property type="term" value="C:outer membrane-bounded periplasmic space"/>
    <property type="evidence" value="ECO:0007669"/>
    <property type="project" value="UniProtKB-ARBA"/>
</dbReference>
<accession>A0A2N9VQ38</accession>
<evidence type="ECO:0000259" key="6">
    <source>
        <dbReference type="Pfam" id="PF00496"/>
    </source>
</evidence>
<comment type="similarity">
    <text evidence="2">Belongs to the bacterial solute-binding protein 5 family.</text>
</comment>
<dbReference type="KEGG" id="pht:BLM14_23055"/>
<dbReference type="GO" id="GO:0015833">
    <property type="term" value="P:peptide transport"/>
    <property type="evidence" value="ECO:0007669"/>
    <property type="project" value="TreeGrafter"/>
</dbReference>
<evidence type="ECO:0000256" key="2">
    <source>
        <dbReference type="ARBA" id="ARBA00005695"/>
    </source>
</evidence>
<dbReference type="InterPro" id="IPR030678">
    <property type="entry name" value="Peptide/Ni-bd"/>
</dbReference>
<dbReference type="Pfam" id="PF00496">
    <property type="entry name" value="SBP_bac_5"/>
    <property type="match status" value="1"/>
</dbReference>
<comment type="subcellular location">
    <subcellularLocation>
        <location evidence="1">Periplasm</location>
    </subcellularLocation>
</comment>
<dbReference type="RefSeq" id="WP_100002893.1">
    <property type="nucleotide sequence ID" value="NZ_CP017942.1"/>
</dbReference>
<feature type="domain" description="Solute-binding protein family 5" evidence="6">
    <location>
        <begin position="116"/>
        <end position="435"/>
    </location>
</feature>
<dbReference type="PANTHER" id="PTHR30290">
    <property type="entry name" value="PERIPLASMIC BINDING COMPONENT OF ABC TRANSPORTER"/>
    <property type="match status" value="1"/>
</dbReference>
<dbReference type="OrthoDB" id="9803988at2"/>
<keyword evidence="5" id="KW-0472">Membrane</keyword>
<reference evidence="8" key="1">
    <citation type="journal article" date="2017" name="Int J Environ Stud">
        <title>Does the Miocene-Pliocene relict legume Oxytropis triphylla form nitrogen-fixing nodules with a combination of bacterial strains?</title>
        <authorList>
            <person name="Safronova V."/>
            <person name="Belimov A."/>
            <person name="Sazanova A."/>
            <person name="Kuznetsova I."/>
            <person name="Popova J."/>
            <person name="Andronov E."/>
            <person name="Verkhozina A."/>
            <person name="Tikhonovich I."/>
        </authorList>
    </citation>
    <scope>NUCLEOTIDE SEQUENCE [LARGE SCALE GENOMIC DNA]</scope>
    <source>
        <strain evidence="8">Tri-38</strain>
    </source>
</reference>
<dbReference type="GO" id="GO:1904680">
    <property type="term" value="F:peptide transmembrane transporter activity"/>
    <property type="evidence" value="ECO:0007669"/>
    <property type="project" value="TreeGrafter"/>
</dbReference>
<dbReference type="InterPro" id="IPR039424">
    <property type="entry name" value="SBP_5"/>
</dbReference>
<proteinExistence type="inferred from homology"/>
<gene>
    <name evidence="7" type="ORF">B5P45_27940</name>
</gene>
<evidence type="ECO:0000256" key="4">
    <source>
        <dbReference type="ARBA" id="ARBA00022729"/>
    </source>
</evidence>
<dbReference type="PANTHER" id="PTHR30290:SF10">
    <property type="entry name" value="PERIPLASMIC OLIGOPEPTIDE-BINDING PROTEIN-RELATED"/>
    <property type="match status" value="1"/>
</dbReference>
<evidence type="ECO:0000256" key="5">
    <source>
        <dbReference type="SAM" id="Phobius"/>
    </source>
</evidence>
<feature type="transmembrane region" description="Helical" evidence="5">
    <location>
        <begin position="41"/>
        <end position="61"/>
    </location>
</feature>
<keyword evidence="4" id="KW-0732">Signal</keyword>
<dbReference type="CDD" id="cd08503">
    <property type="entry name" value="PBP2_NikA_DppA_OppA_like_17"/>
    <property type="match status" value="1"/>
</dbReference>
<sequence length="553" mass="60263">MKHHKILDILRCGRTDLEIHLIDGLVDGRVSRREFIRHGSLLGLSLPFLGSVGFAAGVGGMPSLARAQGAPGATIRVANSVPAAAIDPVSVADSGGLLMLQQVGEFLCLDGPDLVLKPMLAQSWKPNDKGDVWTFTLRKGVKFHSGAEMKADDVVASIDRLADPANSSNALSVFTGYLQKGATRKIDDYTVEFHLDAPNGNFPYMLSSDNYNAIIIPADYKGDFEKNFNATGPFKLEKYTPKVGASFVRNDDYWGDKALPDRTEFTFFGDIQPMILALQGRQVDVITQLPASAGVGLLNDPNVEIISLKSVAHQQVHMRTDTDSFKDPRVRRAIALSIDRNKLQKGLMRGHASLGNDSPFAPVYPSTDASVAQRQQDLTQANQLMEAAGVVKGFKVTLTTERFLEIPEYAVLIQNAVKEIGIDLELSILDQGAYYGDAVFGKSNWLDSVMGITAYGHRGVPNVLLSAPLKSDGTWNSARFKNSEYDQLVSSYIAALDLESQKQTAGKIQRLLLEETPVIFGYFYDYLSATAKGVTGVHPTAISQNYLDRASKA</sequence>